<dbReference type="EMBL" id="MABE01000223">
    <property type="protein sequence ID" value="OUS40877.1"/>
    <property type="molecule type" value="Genomic_DNA"/>
</dbReference>
<dbReference type="InterPro" id="IPR029044">
    <property type="entry name" value="Nucleotide-diphossugar_trans"/>
</dbReference>
<accession>A0A1Y5HWK7</accession>
<dbReference type="SUPFAM" id="SSF53448">
    <property type="entry name" value="Nucleotide-diphospho-sugar transferases"/>
    <property type="match status" value="1"/>
</dbReference>
<dbReference type="Proteomes" id="UP000227088">
    <property type="component" value="Unassembled WGS sequence"/>
</dbReference>
<dbReference type="Gene3D" id="3.90.550.10">
    <property type="entry name" value="Spore Coat Polysaccharide Biosynthesis Protein SpsA, Chain A"/>
    <property type="match status" value="1"/>
</dbReference>
<protein>
    <recommendedName>
        <fullName evidence="3">Glycosyltransferase</fullName>
    </recommendedName>
</protein>
<proteinExistence type="predicted"/>
<comment type="caution">
    <text evidence="1">The sequence shown here is derived from an EMBL/GenBank/DDBJ whole genome shotgun (WGS) entry which is preliminary data.</text>
</comment>
<evidence type="ECO:0000313" key="1">
    <source>
        <dbReference type="EMBL" id="OUS40877.1"/>
    </source>
</evidence>
<gene>
    <name evidence="1" type="ORF">A9R00_03780</name>
</gene>
<name>A0A1Y5HWK7_OLEAN</name>
<evidence type="ECO:0008006" key="3">
    <source>
        <dbReference type="Google" id="ProtNLM"/>
    </source>
</evidence>
<reference evidence="2" key="1">
    <citation type="journal article" date="2017" name="Proc. Natl. Acad. Sci. U.S.A.">
        <title>Simulation of Deepwater Horizon oil plume reveals substrate specialization within a complex community of hydrocarbon degraders.</title>
        <authorList>
            <person name="Hu P."/>
            <person name="Dubinsky E.A."/>
            <person name="Probst A.J."/>
            <person name="Wang J."/>
            <person name="Sieber C.M.K."/>
            <person name="Tom L.M."/>
            <person name="Gardinali P."/>
            <person name="Banfield J.F."/>
            <person name="Atlas R.M."/>
            <person name="Andersen G.L."/>
        </authorList>
    </citation>
    <scope>NUCLEOTIDE SEQUENCE [LARGE SCALE GENOMIC DNA]</scope>
</reference>
<sequence>MSSNTETYNVVCLKWGTKYPPEYVNRLFNMVNRNTTIEYKFYCITDSAEGLDEGIEVKMISDLSLVGWWYKLMIFKEDFYGIAGTSIFLDLDVVITSNIDKLFTLDPGEFKIIKDLKEGFNSSVFRLTMGSLPHIWNDFVSNKEEIVNRLHGDQDWIAESAPERMNAWPEEWIVSYKKQCSARAERTYGRVGQWARKNGLIAPPKGEAVLPLDAKIVIFHGKPDPEDVQHGPWDMWKHAPWINENWY</sequence>
<dbReference type="AlphaFoldDB" id="A0A1Y5HWK7"/>
<evidence type="ECO:0000313" key="2">
    <source>
        <dbReference type="Proteomes" id="UP000227088"/>
    </source>
</evidence>
<organism evidence="1 2">
    <name type="scientific">Oleispira antarctica</name>
    <dbReference type="NCBI Taxonomy" id="188908"/>
    <lineage>
        <taxon>Bacteria</taxon>
        <taxon>Pseudomonadati</taxon>
        <taxon>Pseudomonadota</taxon>
        <taxon>Gammaproteobacteria</taxon>
        <taxon>Oceanospirillales</taxon>
        <taxon>Oceanospirillaceae</taxon>
        <taxon>Oleispira</taxon>
    </lineage>
</organism>